<evidence type="ECO:0000256" key="5">
    <source>
        <dbReference type="ARBA" id="ARBA00023014"/>
    </source>
</evidence>
<dbReference type="PANTHER" id="PTHR11061:SF49">
    <property type="entry name" value="23S RRNA (URACIL(1939)-C(5))-METHYLTRANSFERASE RLMD"/>
    <property type="match status" value="1"/>
</dbReference>
<dbReference type="EMBL" id="HG966617">
    <property type="protein sequence ID" value="CDO60532.1"/>
    <property type="molecule type" value="Genomic_DNA"/>
</dbReference>
<dbReference type="HOGENOM" id="CLU_014689_8_0_5"/>
<dbReference type="GO" id="GO:0051539">
    <property type="term" value="F:4 iron, 4 sulfur cluster binding"/>
    <property type="evidence" value="ECO:0007669"/>
    <property type="project" value="UniProtKB-KW"/>
</dbReference>
<sequence length="416" mass="44168">MAEAVTRATIADLAHKGDAVADIDGDQVYVEGGVPGDVVSLDISGSRGRIVAVHEPSTHRVTPPCPKAGQCGGCSLQHIDDTYVADWKRGQVIAALAHRGIETEVKPTITSPARSRRRVTFAARRGGAGVVIGFHEKASQHIVDVSECEIADPALTKALPGIAAMLEDGLTRRGEAKVAVTTTQNGLDVAVDMPGKALTGQLLSKLSTAGQAAGLARLTWNNEQVAEWRSPVISFDGLECVPPAGGFLQAVEHAEDTLRQHIIEAAKGRKRLKRVVDLFSGCGAFSLPLARLAKVDAFDSDPAAIAALDQATRNLQGLKPLVAERRDLFRRPVFALDLKNYDLAVLDPPRAGGQAQAEQLAKSIVPAVVSVSCNPATFARDARILIDGGYMIGAVTPVDQFRWSAHIEVVALFERA</sequence>
<dbReference type="GO" id="GO:0070041">
    <property type="term" value="F:rRNA (uridine-C5-)-methyltransferase activity"/>
    <property type="evidence" value="ECO:0007669"/>
    <property type="project" value="TreeGrafter"/>
</dbReference>
<reference evidence="7 8" key="1">
    <citation type="journal article" date="2014" name="Front. Genet.">
        <title>Genome and metabolic network of "Candidatus Phaeomarinobacter ectocarpi" Ec32, a new candidate genus of Alphaproteobacteria frequently associated with brown algae.</title>
        <authorList>
            <person name="Dittami S.M."/>
            <person name="Barbeyron T."/>
            <person name="Boyen C."/>
            <person name="Cambefort J."/>
            <person name="Collet G."/>
            <person name="Delage L."/>
            <person name="Gobet A."/>
            <person name="Groisillier A."/>
            <person name="Leblanc C."/>
            <person name="Michel G."/>
            <person name="Scornet D."/>
            <person name="Siegel A."/>
            <person name="Tapia J.E."/>
            <person name="Tonon T."/>
        </authorList>
    </citation>
    <scope>NUCLEOTIDE SEQUENCE [LARGE SCALE GENOMIC DNA]</scope>
    <source>
        <strain evidence="7 8">Ec32</strain>
    </source>
</reference>
<dbReference type="RefSeq" id="WP_043948553.1">
    <property type="nucleotide sequence ID" value="NZ_HG966617.1"/>
</dbReference>
<evidence type="ECO:0000256" key="1">
    <source>
        <dbReference type="ARBA" id="ARBA00022485"/>
    </source>
</evidence>
<evidence type="ECO:0000313" key="8">
    <source>
        <dbReference type="Proteomes" id="UP000032160"/>
    </source>
</evidence>
<keyword evidence="1" id="KW-0408">Iron</keyword>
<dbReference type="SUPFAM" id="SSF50249">
    <property type="entry name" value="Nucleic acid-binding proteins"/>
    <property type="match status" value="1"/>
</dbReference>
<keyword evidence="4 6" id="KW-0949">S-adenosyl-L-methionine</keyword>
<organism evidence="7 8">
    <name type="scientific">Candidatus Phaeomarinibacter ectocarpi</name>
    <dbReference type="NCBI Taxonomy" id="1458461"/>
    <lineage>
        <taxon>Bacteria</taxon>
        <taxon>Pseudomonadati</taxon>
        <taxon>Pseudomonadota</taxon>
        <taxon>Alphaproteobacteria</taxon>
        <taxon>Hyphomicrobiales</taxon>
        <taxon>Parvibaculaceae</taxon>
        <taxon>Candidatus Phaeomarinibacter</taxon>
    </lineage>
</organism>
<dbReference type="CDD" id="cd02440">
    <property type="entry name" value="AdoMet_MTases"/>
    <property type="match status" value="1"/>
</dbReference>
<dbReference type="AlphaFoldDB" id="X5MDW7"/>
<proteinExistence type="inferred from homology"/>
<dbReference type="PATRIC" id="fig|1458461.3.peg.2325"/>
<comment type="similarity">
    <text evidence="6">Belongs to the class I-like SAM-binding methyltransferase superfamily. RNA M5U methyltransferase family.</text>
</comment>
<keyword evidence="3 6" id="KW-0808">Transferase</keyword>
<keyword evidence="2 6" id="KW-0489">Methyltransferase</keyword>
<accession>X5MDW7</accession>
<dbReference type="PROSITE" id="PS51687">
    <property type="entry name" value="SAM_MT_RNA_M5U"/>
    <property type="match status" value="1"/>
</dbReference>
<gene>
    <name evidence="7" type="ORF">BN1012_Phect2319</name>
</gene>
<keyword evidence="1" id="KW-0004">4Fe-4S</keyword>
<dbReference type="Pfam" id="PF05958">
    <property type="entry name" value="tRNA_U5-meth_tr"/>
    <property type="match status" value="1"/>
</dbReference>
<feature type="binding site" evidence="6">
    <location>
        <position position="279"/>
    </location>
    <ligand>
        <name>S-adenosyl-L-methionine</name>
        <dbReference type="ChEBI" id="CHEBI:59789"/>
    </ligand>
</feature>
<dbReference type="SUPFAM" id="SSF53335">
    <property type="entry name" value="S-adenosyl-L-methionine-dependent methyltransferases"/>
    <property type="match status" value="1"/>
</dbReference>
<feature type="active site" description="Nucleophile" evidence="6">
    <location>
        <position position="373"/>
    </location>
</feature>
<keyword evidence="1" id="KW-0479">Metal-binding</keyword>
<feature type="binding site" evidence="6">
    <location>
        <position position="249"/>
    </location>
    <ligand>
        <name>S-adenosyl-L-methionine</name>
        <dbReference type="ChEBI" id="CHEBI:59789"/>
    </ligand>
</feature>
<dbReference type="Gene3D" id="2.40.50.140">
    <property type="entry name" value="Nucleic acid-binding proteins"/>
    <property type="match status" value="1"/>
</dbReference>
<dbReference type="PANTHER" id="PTHR11061">
    <property type="entry name" value="RNA M5U METHYLTRANSFERASE"/>
    <property type="match status" value="1"/>
</dbReference>
<dbReference type="KEGG" id="pect:BN1012_Phect2319"/>
<keyword evidence="8" id="KW-1185">Reference proteome</keyword>
<dbReference type="Proteomes" id="UP000032160">
    <property type="component" value="Chromosome I"/>
</dbReference>
<dbReference type="STRING" id="1458461.BN1012_Phect2319"/>
<evidence type="ECO:0000256" key="3">
    <source>
        <dbReference type="ARBA" id="ARBA00022679"/>
    </source>
</evidence>
<dbReference type="Gene3D" id="3.40.50.150">
    <property type="entry name" value="Vaccinia Virus protein VP39"/>
    <property type="match status" value="1"/>
</dbReference>
<evidence type="ECO:0000256" key="4">
    <source>
        <dbReference type="ARBA" id="ARBA00022691"/>
    </source>
</evidence>
<evidence type="ECO:0000313" key="7">
    <source>
        <dbReference type="EMBL" id="CDO60532.1"/>
    </source>
</evidence>
<feature type="binding site" evidence="6">
    <location>
        <position position="299"/>
    </location>
    <ligand>
        <name>S-adenosyl-L-methionine</name>
        <dbReference type="ChEBI" id="CHEBI:59789"/>
    </ligand>
</feature>
<dbReference type="Gene3D" id="2.40.50.1070">
    <property type="match status" value="1"/>
</dbReference>
<dbReference type="InterPro" id="IPR029063">
    <property type="entry name" value="SAM-dependent_MTases_sf"/>
</dbReference>
<dbReference type="InterPro" id="IPR010280">
    <property type="entry name" value="U5_MeTrfase_fam"/>
</dbReference>
<evidence type="ECO:0000256" key="2">
    <source>
        <dbReference type="ARBA" id="ARBA00022603"/>
    </source>
</evidence>
<evidence type="ECO:0000256" key="6">
    <source>
        <dbReference type="PROSITE-ProRule" id="PRU01024"/>
    </source>
</evidence>
<dbReference type="InterPro" id="IPR012340">
    <property type="entry name" value="NA-bd_OB-fold"/>
</dbReference>
<keyword evidence="5" id="KW-0411">Iron-sulfur</keyword>
<dbReference type="GO" id="GO:0070475">
    <property type="term" value="P:rRNA base methylation"/>
    <property type="evidence" value="ECO:0007669"/>
    <property type="project" value="TreeGrafter"/>
</dbReference>
<feature type="binding site" evidence="6">
    <location>
        <position position="347"/>
    </location>
    <ligand>
        <name>S-adenosyl-L-methionine</name>
        <dbReference type="ChEBI" id="CHEBI:59789"/>
    </ligand>
</feature>
<protein>
    <submittedName>
        <fullName evidence="7">23S rRNA (Uracil-5-)-methyltransferase RumA</fullName>
    </submittedName>
</protein>
<name>X5MDW7_9HYPH</name>